<dbReference type="EMBL" id="BIFT01000003">
    <property type="protein sequence ID" value="GCE32044.1"/>
    <property type="molecule type" value="Genomic_DNA"/>
</dbReference>
<keyword evidence="1" id="KW-0472">Membrane</keyword>
<dbReference type="Proteomes" id="UP000287171">
    <property type="component" value="Unassembled WGS sequence"/>
</dbReference>
<keyword evidence="1" id="KW-0812">Transmembrane</keyword>
<comment type="caution">
    <text evidence="2">The sequence shown here is derived from an EMBL/GenBank/DDBJ whole genome shotgun (WGS) entry which is preliminary data.</text>
</comment>
<organism evidence="2 3">
    <name type="scientific">Dictyobacter alpinus</name>
    <dbReference type="NCBI Taxonomy" id="2014873"/>
    <lineage>
        <taxon>Bacteria</taxon>
        <taxon>Bacillati</taxon>
        <taxon>Chloroflexota</taxon>
        <taxon>Ktedonobacteria</taxon>
        <taxon>Ktedonobacterales</taxon>
        <taxon>Dictyobacteraceae</taxon>
        <taxon>Dictyobacter</taxon>
    </lineage>
</organism>
<evidence type="ECO:0000313" key="3">
    <source>
        <dbReference type="Proteomes" id="UP000287171"/>
    </source>
</evidence>
<accession>A0A402BL21</accession>
<evidence type="ECO:0000313" key="2">
    <source>
        <dbReference type="EMBL" id="GCE32044.1"/>
    </source>
</evidence>
<reference evidence="3" key="1">
    <citation type="submission" date="2018-12" db="EMBL/GenBank/DDBJ databases">
        <title>Tengunoibacter tsumagoiensis gen. nov., sp. nov., Dictyobacter kobayashii sp. nov., D. alpinus sp. nov., and D. joshuensis sp. nov. and description of Dictyobacteraceae fam. nov. within the order Ktedonobacterales isolated from Tengu-no-mugimeshi.</title>
        <authorList>
            <person name="Wang C.M."/>
            <person name="Zheng Y."/>
            <person name="Sakai Y."/>
            <person name="Toyoda A."/>
            <person name="Minakuchi Y."/>
            <person name="Abe K."/>
            <person name="Yokota A."/>
            <person name="Yabe S."/>
        </authorList>
    </citation>
    <scope>NUCLEOTIDE SEQUENCE [LARGE SCALE GENOMIC DNA]</scope>
    <source>
        <strain evidence="3">Uno16</strain>
    </source>
</reference>
<proteinExistence type="predicted"/>
<gene>
    <name evidence="2" type="ORF">KDA_75280</name>
</gene>
<protein>
    <submittedName>
        <fullName evidence="2">Uncharacterized protein</fullName>
    </submittedName>
</protein>
<evidence type="ECO:0000256" key="1">
    <source>
        <dbReference type="SAM" id="Phobius"/>
    </source>
</evidence>
<name>A0A402BL21_9CHLR</name>
<sequence>MPMILDRLKNTREVRVIRAAASHPKVMAAMCWLRGPFIQHLILLLLATLVACCLGYSLLAFLSQAPMHQPVASLVYQGTRGGQAGDTVLCWFRCFRPAYIRTSLA</sequence>
<keyword evidence="3" id="KW-1185">Reference proteome</keyword>
<dbReference type="AlphaFoldDB" id="A0A402BL21"/>
<keyword evidence="1" id="KW-1133">Transmembrane helix</keyword>
<feature type="transmembrane region" description="Helical" evidence="1">
    <location>
        <begin position="37"/>
        <end position="62"/>
    </location>
</feature>